<evidence type="ECO:0000256" key="6">
    <source>
        <dbReference type="ARBA" id="ARBA00022946"/>
    </source>
</evidence>
<dbReference type="Proteomes" id="UP000807159">
    <property type="component" value="Chromosome 5"/>
</dbReference>
<feature type="repeat" description="PPR" evidence="7">
    <location>
        <begin position="269"/>
        <end position="303"/>
    </location>
</feature>
<keyword evidence="10" id="KW-1185">Reference proteome</keyword>
<evidence type="ECO:0000256" key="7">
    <source>
        <dbReference type="PROSITE-ProRule" id="PRU00708"/>
    </source>
</evidence>
<dbReference type="NCBIfam" id="TIGR00756">
    <property type="entry name" value="PPR"/>
    <property type="match status" value="6"/>
</dbReference>
<feature type="repeat" description="PPR" evidence="7">
    <location>
        <begin position="370"/>
        <end position="404"/>
    </location>
</feature>
<organism evidence="9 10">
    <name type="scientific">Populus deltoides</name>
    <name type="common">Eastern poplar</name>
    <name type="synonym">Eastern cottonwood</name>
    <dbReference type="NCBI Taxonomy" id="3696"/>
    <lineage>
        <taxon>Eukaryota</taxon>
        <taxon>Viridiplantae</taxon>
        <taxon>Streptophyta</taxon>
        <taxon>Embryophyta</taxon>
        <taxon>Tracheophyta</taxon>
        <taxon>Spermatophyta</taxon>
        <taxon>Magnoliopsida</taxon>
        <taxon>eudicotyledons</taxon>
        <taxon>Gunneridae</taxon>
        <taxon>Pentapetalae</taxon>
        <taxon>rosids</taxon>
        <taxon>fabids</taxon>
        <taxon>Malpighiales</taxon>
        <taxon>Salicaceae</taxon>
        <taxon>Saliceae</taxon>
        <taxon>Populus</taxon>
    </lineage>
</organism>
<dbReference type="FunFam" id="1.25.40.10:FF:000073">
    <property type="entry name" value="Pentatricopeptide repeat-containing protein chloroplastic"/>
    <property type="match status" value="3"/>
</dbReference>
<dbReference type="PANTHER" id="PTHR47926:SF377">
    <property type="entry name" value="OS04G0469400 PROTEIN"/>
    <property type="match status" value="1"/>
</dbReference>
<dbReference type="InterPro" id="IPR046960">
    <property type="entry name" value="PPR_At4g14850-like_plant"/>
</dbReference>
<keyword evidence="6" id="KW-0809">Transit peptide</keyword>
<name>A0A8T2YWB9_POPDE</name>
<feature type="repeat" description="PPR" evidence="7">
    <location>
        <begin position="672"/>
        <end position="706"/>
    </location>
</feature>
<dbReference type="GO" id="GO:0009451">
    <property type="term" value="P:RNA modification"/>
    <property type="evidence" value="ECO:0007669"/>
    <property type="project" value="InterPro"/>
</dbReference>
<dbReference type="PROSITE" id="PS51375">
    <property type="entry name" value="PPR"/>
    <property type="match status" value="6"/>
</dbReference>
<gene>
    <name evidence="9" type="ORF">H0E87_011178</name>
</gene>
<dbReference type="Pfam" id="PF20430">
    <property type="entry name" value="Eplus_motif"/>
    <property type="match status" value="1"/>
</dbReference>
<dbReference type="InterPro" id="IPR002885">
    <property type="entry name" value="PPR_rpt"/>
</dbReference>
<dbReference type="Gene3D" id="1.25.40.10">
    <property type="entry name" value="Tetratricopeptide repeat domain"/>
    <property type="match status" value="6"/>
</dbReference>
<keyword evidence="5" id="KW-0677">Repeat</keyword>
<comment type="similarity">
    <text evidence="2">Belongs to the PPR family. PCMP-H subfamily.</text>
</comment>
<comment type="caution">
    <text evidence="9">The sequence shown here is derived from an EMBL/GenBank/DDBJ whole genome shotgun (WGS) entry which is preliminary data.</text>
</comment>
<dbReference type="AlphaFoldDB" id="A0A8T2YWB9"/>
<dbReference type="EMBL" id="JACEGQ020000005">
    <property type="protein sequence ID" value="KAH8509316.1"/>
    <property type="molecule type" value="Genomic_DNA"/>
</dbReference>
<dbReference type="GO" id="GO:0003723">
    <property type="term" value="F:RNA binding"/>
    <property type="evidence" value="ECO:0007669"/>
    <property type="project" value="InterPro"/>
</dbReference>
<dbReference type="InterPro" id="IPR046848">
    <property type="entry name" value="E_motif"/>
</dbReference>
<evidence type="ECO:0000256" key="1">
    <source>
        <dbReference type="ARBA" id="ARBA00004229"/>
    </source>
</evidence>
<dbReference type="InterPro" id="IPR032867">
    <property type="entry name" value="DYW_dom"/>
</dbReference>
<keyword evidence="4" id="KW-0934">Plastid</keyword>
<dbReference type="FunFam" id="1.25.40.10:FF:000285">
    <property type="entry name" value="Pentatricopeptide repeat-containing protein, chloroplastic"/>
    <property type="match status" value="1"/>
</dbReference>
<dbReference type="InterPro" id="IPR046849">
    <property type="entry name" value="E2_motif"/>
</dbReference>
<dbReference type="PANTHER" id="PTHR47926">
    <property type="entry name" value="PENTATRICOPEPTIDE REPEAT-CONTAINING PROTEIN"/>
    <property type="match status" value="1"/>
</dbReference>
<accession>A0A8T2YWB9</accession>
<dbReference type="GO" id="GO:0009507">
    <property type="term" value="C:chloroplast"/>
    <property type="evidence" value="ECO:0007669"/>
    <property type="project" value="UniProtKB-SubCell"/>
</dbReference>
<dbReference type="Pfam" id="PF20431">
    <property type="entry name" value="E_motif"/>
    <property type="match status" value="1"/>
</dbReference>
<comment type="subcellular location">
    <subcellularLocation>
        <location evidence="1">Plastid</location>
        <location evidence="1">Chloroplast</location>
    </subcellularLocation>
</comment>
<dbReference type="FunFam" id="1.25.40.10:FF:000366">
    <property type="entry name" value="Pentatricopeptide (PPR) repeat-containing protein"/>
    <property type="match status" value="1"/>
</dbReference>
<feature type="domain" description="DYW" evidence="8">
    <location>
        <begin position="888"/>
        <end position="980"/>
    </location>
</feature>
<evidence type="ECO:0000259" key="8">
    <source>
        <dbReference type="Pfam" id="PF14432"/>
    </source>
</evidence>
<evidence type="ECO:0000256" key="4">
    <source>
        <dbReference type="ARBA" id="ARBA00022640"/>
    </source>
</evidence>
<dbReference type="GO" id="GO:0008270">
    <property type="term" value="F:zinc ion binding"/>
    <property type="evidence" value="ECO:0007669"/>
    <property type="project" value="InterPro"/>
</dbReference>
<dbReference type="FunFam" id="1.25.40.10:FF:000395">
    <property type="entry name" value="Pentatricopeptide repeat-containing protein chloroplastic"/>
    <property type="match status" value="1"/>
</dbReference>
<evidence type="ECO:0000313" key="10">
    <source>
        <dbReference type="Proteomes" id="UP000807159"/>
    </source>
</evidence>
<evidence type="ECO:0000256" key="5">
    <source>
        <dbReference type="ARBA" id="ARBA00022737"/>
    </source>
</evidence>
<evidence type="ECO:0000256" key="2">
    <source>
        <dbReference type="ARBA" id="ARBA00006643"/>
    </source>
</evidence>
<proteinExistence type="inferred from homology"/>
<reference evidence="9" key="1">
    <citation type="journal article" date="2021" name="J. Hered.">
        <title>Genome Assembly of Salicaceae Populus deltoides (Eastern Cottonwood) I-69 Based on Nanopore Sequencing and Hi-C Technologies.</title>
        <authorList>
            <person name="Bai S."/>
            <person name="Wu H."/>
            <person name="Zhang J."/>
            <person name="Pan Z."/>
            <person name="Zhao W."/>
            <person name="Li Z."/>
            <person name="Tong C."/>
        </authorList>
    </citation>
    <scope>NUCLEOTIDE SEQUENCE</scope>
    <source>
        <tissue evidence="9">Leaf</tissue>
    </source>
</reference>
<dbReference type="Pfam" id="PF01535">
    <property type="entry name" value="PPR"/>
    <property type="match status" value="5"/>
</dbReference>
<evidence type="ECO:0000256" key="3">
    <source>
        <dbReference type="ARBA" id="ARBA00022528"/>
    </source>
</evidence>
<dbReference type="Pfam" id="PF13041">
    <property type="entry name" value="PPR_2"/>
    <property type="match status" value="4"/>
</dbReference>
<dbReference type="FunFam" id="1.25.40.10:FF:000144">
    <property type="entry name" value="Pentatricopeptide repeat-containing protein, mitochondrial"/>
    <property type="match status" value="1"/>
</dbReference>
<feature type="repeat" description="PPR" evidence="7">
    <location>
        <begin position="571"/>
        <end position="605"/>
    </location>
</feature>
<feature type="repeat" description="PPR" evidence="7">
    <location>
        <begin position="471"/>
        <end position="505"/>
    </location>
</feature>
<sequence length="980" mass="109512">MKRLSALHSYPPYHLPFLCKVSLMATSISQCYYSIPKTFAQLQTLNKTNLANPSLKIPKFSQKIKNSPLKETCNQGSLEEAFVSFSALFTDHGNSLLINPDEVYAPILELCATKRALLQGQQIHAHLIKSNLVSEFMFLSAKLVSMYGKCGSILDADKVFDKMHDRTIFTWNAMMGANVSNGEPLRALELFREMRVLGVPFDSFTFPCVLKACGVVEDIHCGAVIHGLIIKCGYDSIVFVANSLVSMYAKCNDILGARKLFDRMNERNDVVSWNSIISAYSLNGQCMEALGLFREMQKAGVGANTYTLVAALQACEDSSFKKLGMEIHAAILKSNQVLDVYVANALVAMHVRFGKMSYAARIFDKLDEKDNITWNSMIAGFTQNGLYNEALQFFCGLQDANLKPDEVSLISILAASGRLGYLLNGKEIHAYAMKNWLDSNLRIGNTLIDMYSKCCCVAYAGLVFDKMLNKDLISWTTVIAAYAQNNCHTEALKLLRKVQTKGMDVDTMMIGSTLLACSGLRCLSHAKEVHGYTLKRGLSDLMMRNMIVDVYADCGNINYATRMFESIKCKDVVSWTSMISCYVHNGLANEALGVFYLMKETSVEPDSITLVSILSAAASLSALNKGKEIHGFIFRKGFMLEGSTVNSLVDMYACCGSLENAYKVFICTRSQSLVLWTTMINAYGMHGRGKAAVELFSIMEDQKLIPDHITFLALLYACSHSGLINEGKRLLETMKCKYQLEPWPEHYACLVDLLGRANHLEEAYHFVKSMQIEPTAEVWCAFLGACRIHSNKKLGEIAAQKLLELDPDSPGSYVLISNVFAASGRWKDVEEVRMRMKGGRLKKNPGCSWIEVGNKVHTFHARDKSHPESYKIYQKLAQITEKLEKEGGYVPQTNLVLHNVGKEEKVQMLYGHSERLAIACGLMNTSEGTPIRITKNLRVCVDCHTFCKLVSKFFERELIVRDASRFHHFEDGVCSCGDFW</sequence>
<keyword evidence="3" id="KW-0150">Chloroplast</keyword>
<dbReference type="Pfam" id="PF14432">
    <property type="entry name" value="DYW_deaminase"/>
    <property type="match status" value="1"/>
</dbReference>
<dbReference type="InterPro" id="IPR011990">
    <property type="entry name" value="TPR-like_helical_dom_sf"/>
</dbReference>
<evidence type="ECO:0000313" key="9">
    <source>
        <dbReference type="EMBL" id="KAH8509316.1"/>
    </source>
</evidence>
<feature type="repeat" description="PPR" evidence="7">
    <location>
        <begin position="167"/>
        <end position="201"/>
    </location>
</feature>
<protein>
    <recommendedName>
        <fullName evidence="8">DYW domain-containing protein</fullName>
    </recommendedName>
</protein>